<dbReference type="InterPro" id="IPR001789">
    <property type="entry name" value="Sig_transdc_resp-reg_receiver"/>
</dbReference>
<evidence type="ECO:0000256" key="7">
    <source>
        <dbReference type="SAM" id="MobiDB-lite"/>
    </source>
</evidence>
<dbReference type="InterPro" id="IPR003661">
    <property type="entry name" value="HisK_dim/P_dom"/>
</dbReference>
<evidence type="ECO:0000256" key="3">
    <source>
        <dbReference type="ARBA" id="ARBA00022553"/>
    </source>
</evidence>
<keyword evidence="8" id="KW-0472">Membrane</keyword>
<dbReference type="CDD" id="cd16922">
    <property type="entry name" value="HATPase_EvgS-ArcB-TorS-like"/>
    <property type="match status" value="1"/>
</dbReference>
<feature type="region of interest" description="Disordered" evidence="7">
    <location>
        <begin position="655"/>
        <end position="677"/>
    </location>
</feature>
<keyword evidence="11" id="KW-0067">ATP-binding</keyword>
<dbReference type="InterPro" id="IPR011006">
    <property type="entry name" value="CheY-like_superfamily"/>
</dbReference>
<dbReference type="CDD" id="cd00082">
    <property type="entry name" value="HisKA"/>
    <property type="match status" value="1"/>
</dbReference>
<evidence type="ECO:0000313" key="11">
    <source>
        <dbReference type="EMBL" id="MCE4535785.1"/>
    </source>
</evidence>
<dbReference type="SUPFAM" id="SSF52172">
    <property type="entry name" value="CheY-like"/>
    <property type="match status" value="1"/>
</dbReference>
<evidence type="ECO:0000256" key="4">
    <source>
        <dbReference type="ARBA" id="ARBA00022679"/>
    </source>
</evidence>
<dbReference type="InterPro" id="IPR011622">
    <property type="entry name" value="7TMR_DISM_rcpt_extracell_dom2"/>
</dbReference>
<dbReference type="InterPro" id="IPR004358">
    <property type="entry name" value="Sig_transdc_His_kin-like_C"/>
</dbReference>
<feature type="transmembrane region" description="Helical" evidence="8">
    <location>
        <begin position="256"/>
        <end position="276"/>
    </location>
</feature>
<organism evidence="11 12">
    <name type="scientific">Pelomonas caseinilytica</name>
    <dbReference type="NCBI Taxonomy" id="2906763"/>
    <lineage>
        <taxon>Bacteria</taxon>
        <taxon>Pseudomonadati</taxon>
        <taxon>Pseudomonadota</taxon>
        <taxon>Betaproteobacteria</taxon>
        <taxon>Burkholderiales</taxon>
        <taxon>Sphaerotilaceae</taxon>
        <taxon>Roseateles</taxon>
    </lineage>
</organism>
<evidence type="ECO:0000313" key="12">
    <source>
        <dbReference type="Proteomes" id="UP001201463"/>
    </source>
</evidence>
<evidence type="ECO:0000256" key="6">
    <source>
        <dbReference type="PROSITE-ProRule" id="PRU00169"/>
    </source>
</evidence>
<name>A0ABS8XEW1_9BURK</name>
<dbReference type="SUPFAM" id="SSF55874">
    <property type="entry name" value="ATPase domain of HSP90 chaperone/DNA topoisomerase II/histidine kinase"/>
    <property type="match status" value="1"/>
</dbReference>
<evidence type="ECO:0000256" key="8">
    <source>
        <dbReference type="SAM" id="Phobius"/>
    </source>
</evidence>
<feature type="transmembrane region" description="Helical" evidence="8">
    <location>
        <begin position="309"/>
        <end position="327"/>
    </location>
</feature>
<evidence type="ECO:0000256" key="5">
    <source>
        <dbReference type="ARBA" id="ARBA00022777"/>
    </source>
</evidence>
<dbReference type="Pfam" id="PF02518">
    <property type="entry name" value="HATPase_c"/>
    <property type="match status" value="1"/>
</dbReference>
<keyword evidence="11" id="KW-0547">Nucleotide-binding</keyword>
<evidence type="ECO:0000256" key="2">
    <source>
        <dbReference type="ARBA" id="ARBA00012438"/>
    </source>
</evidence>
<dbReference type="Pfam" id="PF00512">
    <property type="entry name" value="HisKA"/>
    <property type="match status" value="1"/>
</dbReference>
<dbReference type="PROSITE" id="PS50110">
    <property type="entry name" value="RESPONSE_REGULATORY"/>
    <property type="match status" value="1"/>
</dbReference>
<keyword evidence="8" id="KW-1133">Transmembrane helix</keyword>
<dbReference type="Gene3D" id="1.10.287.130">
    <property type="match status" value="1"/>
</dbReference>
<dbReference type="Gene3D" id="3.30.565.10">
    <property type="entry name" value="Histidine kinase-like ATPase, C-terminal domain"/>
    <property type="match status" value="1"/>
</dbReference>
<dbReference type="InterPro" id="IPR003594">
    <property type="entry name" value="HATPase_dom"/>
</dbReference>
<evidence type="ECO:0000256" key="1">
    <source>
        <dbReference type="ARBA" id="ARBA00000085"/>
    </source>
</evidence>
<feature type="transmembrane region" description="Helical" evidence="8">
    <location>
        <begin position="215"/>
        <end position="236"/>
    </location>
</feature>
<sequence>MAGWVAGRLVAWPQRLWLFLLLWLAPLGAFAGPARPDIGAPQDRVEDVALFIDESDAATIETIQARAFQPAKPDLFIGNQSHPVWLRVRLRAAPEGTRWQLSLWPPFIHEATLYQARDAGPWQSTTIGSRHAYVDRPIGSLGLAFPLVVRPEAEATVFIRLRTPTPVATVEVVQPEQLVAQEQLVLAVFAAFIGAVPLLLLTSVVAWWVTGVRIWLVFAGFDLMTTLSVALQSGLAARFVWPHAEGLLDQLHPVGVFGQVFFAAAVFVQFCQFIGAPKWLERGFLAAMAALPLNLALLAAGQLVLALRLNNLTAIFLVVLSFLLVFVPNRGDRIVGLAVKVAGGFSAVFHGMFFLPWMPFVEREHGYLFMRFSTMPTVFVTACITLTIALRQTQLAMRERQLLQAKALEAERQRAAALEASEAKSAFLAYMSHEIRNPLHAVMGLADLARDPDLPEGVRREHLQMLSASARLLSHTISEVLDFSKIESGKMRADVVPFDLDALLASVFAVHLPLARQKGLDLRLTPTPTACGWVRGDPGRLRQILGNFLSNALKFTDTGDVTLTVSHDEAQLWRFEVRDSGQGMSAQETARLFSPYVQAGGVAERSMGTGLGLAISRELARLMGGDVGVYSEPGRGSRFWVDLPLPQAVAAGPAEPLAADGLPGEAKGEKKGEVKGEASGSMAGRRILVADDVASNRTLMDGWLRRQGAQPTTVRDGAEAVEAVSQAFGCGQPFDLVLLDVHMPVMDGLEATRRIRALGPAGTLPIVAVSGGVSVEERARAKEAGMDDFLAKPLSLRRLCDCVAELLPADAVAAPNDSTRRSASR</sequence>
<dbReference type="EC" id="2.7.13.3" evidence="2"/>
<dbReference type="CDD" id="cd17546">
    <property type="entry name" value="REC_hyHK_CKI1_RcsC-like"/>
    <property type="match status" value="1"/>
</dbReference>
<feature type="transmembrane region" description="Helical" evidence="8">
    <location>
        <begin position="283"/>
        <end position="303"/>
    </location>
</feature>
<dbReference type="RefSeq" id="WP_233388479.1">
    <property type="nucleotide sequence ID" value="NZ_JAJTWT010000001.1"/>
</dbReference>
<evidence type="ECO:0000259" key="10">
    <source>
        <dbReference type="PROSITE" id="PS50110"/>
    </source>
</evidence>
<keyword evidence="12" id="KW-1185">Reference proteome</keyword>
<dbReference type="Proteomes" id="UP001201463">
    <property type="component" value="Unassembled WGS sequence"/>
</dbReference>
<dbReference type="InterPro" id="IPR036097">
    <property type="entry name" value="HisK_dim/P_sf"/>
</dbReference>
<feature type="modified residue" description="4-aspartylphosphate" evidence="6">
    <location>
        <position position="740"/>
    </location>
</feature>
<dbReference type="SUPFAM" id="SSF47384">
    <property type="entry name" value="Homodimeric domain of signal transducing histidine kinase"/>
    <property type="match status" value="1"/>
</dbReference>
<feature type="transmembrane region" description="Helical" evidence="8">
    <location>
        <begin position="184"/>
        <end position="208"/>
    </location>
</feature>
<dbReference type="Gene3D" id="3.40.50.2300">
    <property type="match status" value="1"/>
</dbReference>
<dbReference type="PROSITE" id="PS50109">
    <property type="entry name" value="HIS_KIN"/>
    <property type="match status" value="1"/>
</dbReference>
<dbReference type="GO" id="GO:0005524">
    <property type="term" value="F:ATP binding"/>
    <property type="evidence" value="ECO:0007669"/>
    <property type="project" value="UniProtKB-KW"/>
</dbReference>
<accession>A0ABS8XEW1</accession>
<keyword evidence="5" id="KW-0418">Kinase</keyword>
<keyword evidence="4" id="KW-0808">Transferase</keyword>
<keyword evidence="8" id="KW-0812">Transmembrane</keyword>
<dbReference type="SMART" id="SM00387">
    <property type="entry name" value="HATPase_c"/>
    <property type="match status" value="1"/>
</dbReference>
<gene>
    <name evidence="11" type="ORF">LXT12_00730</name>
</gene>
<proteinExistence type="predicted"/>
<dbReference type="SMART" id="SM00448">
    <property type="entry name" value="REC"/>
    <property type="match status" value="1"/>
</dbReference>
<feature type="transmembrane region" description="Helical" evidence="8">
    <location>
        <begin position="334"/>
        <end position="355"/>
    </location>
</feature>
<reference evidence="11 12" key="1">
    <citation type="submission" date="2021-12" db="EMBL/GenBank/DDBJ databases">
        <title>Genome seq of p7.</title>
        <authorList>
            <person name="Seo T."/>
        </authorList>
    </citation>
    <scope>NUCLEOTIDE SEQUENCE [LARGE SCALE GENOMIC DNA]</scope>
    <source>
        <strain evidence="11 12">P7</strain>
    </source>
</reference>
<keyword evidence="3 6" id="KW-0597">Phosphoprotein</keyword>
<dbReference type="Gene3D" id="2.60.40.2380">
    <property type="match status" value="1"/>
</dbReference>
<dbReference type="EMBL" id="JAJTWT010000001">
    <property type="protein sequence ID" value="MCE4535785.1"/>
    <property type="molecule type" value="Genomic_DNA"/>
</dbReference>
<comment type="caution">
    <text evidence="11">The sequence shown here is derived from an EMBL/GenBank/DDBJ whole genome shotgun (WGS) entry which is preliminary data.</text>
</comment>
<dbReference type="PANTHER" id="PTHR43047">
    <property type="entry name" value="TWO-COMPONENT HISTIDINE PROTEIN KINASE"/>
    <property type="match status" value="1"/>
</dbReference>
<feature type="domain" description="Response regulatory" evidence="10">
    <location>
        <begin position="686"/>
        <end position="807"/>
    </location>
</feature>
<dbReference type="Pfam" id="PF00072">
    <property type="entry name" value="Response_reg"/>
    <property type="match status" value="1"/>
</dbReference>
<feature type="compositionally biased region" description="Basic and acidic residues" evidence="7">
    <location>
        <begin position="666"/>
        <end position="676"/>
    </location>
</feature>
<dbReference type="PANTHER" id="PTHR43047:SF78">
    <property type="entry name" value="SENSORY_REGULATORY PROTEIN RPFC"/>
    <property type="match status" value="1"/>
</dbReference>
<dbReference type="Pfam" id="PF07696">
    <property type="entry name" value="7TMR-DISMED2"/>
    <property type="match status" value="1"/>
</dbReference>
<dbReference type="InterPro" id="IPR005467">
    <property type="entry name" value="His_kinase_dom"/>
</dbReference>
<comment type="catalytic activity">
    <reaction evidence="1">
        <text>ATP + protein L-histidine = ADP + protein N-phospho-L-histidine.</text>
        <dbReference type="EC" id="2.7.13.3"/>
    </reaction>
</comment>
<dbReference type="PRINTS" id="PR00344">
    <property type="entry name" value="BCTRLSENSOR"/>
</dbReference>
<protein>
    <recommendedName>
        <fullName evidence="2">histidine kinase</fullName>
        <ecNumber evidence="2">2.7.13.3</ecNumber>
    </recommendedName>
</protein>
<evidence type="ECO:0000259" key="9">
    <source>
        <dbReference type="PROSITE" id="PS50109"/>
    </source>
</evidence>
<feature type="transmembrane region" description="Helical" evidence="8">
    <location>
        <begin position="367"/>
        <end position="390"/>
    </location>
</feature>
<dbReference type="InterPro" id="IPR036890">
    <property type="entry name" value="HATPase_C_sf"/>
</dbReference>
<feature type="compositionally biased region" description="Low complexity" evidence="7">
    <location>
        <begin position="655"/>
        <end position="665"/>
    </location>
</feature>
<dbReference type="SMART" id="SM00388">
    <property type="entry name" value="HisKA"/>
    <property type="match status" value="1"/>
</dbReference>
<feature type="domain" description="Histidine kinase" evidence="9">
    <location>
        <begin position="430"/>
        <end position="647"/>
    </location>
</feature>